<evidence type="ECO:0000313" key="1">
    <source>
        <dbReference type="EMBL" id="KTB38661.1"/>
    </source>
</evidence>
<evidence type="ECO:0000313" key="2">
    <source>
        <dbReference type="Proteomes" id="UP000054988"/>
    </source>
</evidence>
<accession>A0A0W0FR00</accession>
<dbReference type="AlphaFoldDB" id="A0A0W0FR00"/>
<protein>
    <submittedName>
        <fullName evidence="1">Uncharacterized protein</fullName>
    </submittedName>
</protein>
<dbReference type="Proteomes" id="UP000054988">
    <property type="component" value="Unassembled WGS sequence"/>
</dbReference>
<sequence length="22" mass="2553">MDLGPLSKRRCLVSEETVYRSI</sequence>
<organism evidence="1 2">
    <name type="scientific">Moniliophthora roreri</name>
    <name type="common">Frosty pod rot fungus</name>
    <name type="synonym">Monilia roreri</name>
    <dbReference type="NCBI Taxonomy" id="221103"/>
    <lineage>
        <taxon>Eukaryota</taxon>
        <taxon>Fungi</taxon>
        <taxon>Dikarya</taxon>
        <taxon>Basidiomycota</taxon>
        <taxon>Agaricomycotina</taxon>
        <taxon>Agaricomycetes</taxon>
        <taxon>Agaricomycetidae</taxon>
        <taxon>Agaricales</taxon>
        <taxon>Marasmiineae</taxon>
        <taxon>Marasmiaceae</taxon>
        <taxon>Moniliophthora</taxon>
    </lineage>
</organism>
<comment type="caution">
    <text evidence="1">The sequence shown here is derived from an EMBL/GenBank/DDBJ whole genome shotgun (WGS) entry which is preliminary data.</text>
</comment>
<name>A0A0W0FR00_MONRR</name>
<reference evidence="1 2" key="1">
    <citation type="submission" date="2015-12" db="EMBL/GenBank/DDBJ databases">
        <title>Draft genome sequence of Moniliophthora roreri, the causal agent of frosty pod rot of cacao.</title>
        <authorList>
            <person name="Aime M.C."/>
            <person name="Diaz-Valderrama J.R."/>
            <person name="Kijpornyongpan T."/>
            <person name="Phillips-Mora W."/>
        </authorList>
    </citation>
    <scope>NUCLEOTIDE SEQUENCE [LARGE SCALE GENOMIC DNA]</scope>
    <source>
        <strain evidence="1 2">MCA 2952</strain>
    </source>
</reference>
<dbReference type="EMBL" id="LATX01001735">
    <property type="protein sequence ID" value="KTB38661.1"/>
    <property type="molecule type" value="Genomic_DNA"/>
</dbReference>
<gene>
    <name evidence="1" type="ORF">WG66_8762</name>
</gene>
<proteinExistence type="predicted"/>